<dbReference type="EMBL" id="QJKJ01002280">
    <property type="protein sequence ID" value="RDY03545.1"/>
    <property type="molecule type" value="Genomic_DNA"/>
</dbReference>
<comment type="caution">
    <text evidence="1">The sequence shown here is derived from an EMBL/GenBank/DDBJ whole genome shotgun (WGS) entry which is preliminary data.</text>
</comment>
<keyword evidence="2" id="KW-1185">Reference proteome</keyword>
<feature type="non-terminal residue" evidence="1">
    <location>
        <position position="1"/>
    </location>
</feature>
<gene>
    <name evidence="1" type="ORF">CR513_12863</name>
</gene>
<evidence type="ECO:0000313" key="1">
    <source>
        <dbReference type="EMBL" id="RDY03545.1"/>
    </source>
</evidence>
<sequence>MWVELESIKNNSSEEVWCLVGDFNSIRKLEERKVQVESTQAIRREMEDFNQFKWKIYHWWGEGTCDIGQTDTPKVEKTWKNIEVQGWVAYNMECFGDLKILSIELVVLINKLDLKDEEEGLIP</sequence>
<evidence type="ECO:0000313" key="2">
    <source>
        <dbReference type="Proteomes" id="UP000257109"/>
    </source>
</evidence>
<dbReference type="AlphaFoldDB" id="A0A371HL65"/>
<dbReference type="Proteomes" id="UP000257109">
    <property type="component" value="Unassembled WGS sequence"/>
</dbReference>
<accession>A0A371HL65</accession>
<protein>
    <submittedName>
        <fullName evidence="1">Uncharacterized protein</fullName>
    </submittedName>
</protein>
<reference evidence="1" key="1">
    <citation type="submission" date="2018-05" db="EMBL/GenBank/DDBJ databases">
        <title>Draft genome of Mucuna pruriens seed.</title>
        <authorList>
            <person name="Nnadi N.E."/>
            <person name="Vos R."/>
            <person name="Hasami M.H."/>
            <person name="Devisetty U.K."/>
            <person name="Aguiy J.C."/>
        </authorList>
    </citation>
    <scope>NUCLEOTIDE SEQUENCE [LARGE SCALE GENOMIC DNA]</scope>
    <source>
        <strain evidence="1">JCA_2017</strain>
    </source>
</reference>
<proteinExistence type="predicted"/>
<name>A0A371HL65_MUCPR</name>
<organism evidence="1 2">
    <name type="scientific">Mucuna pruriens</name>
    <name type="common">Velvet bean</name>
    <name type="synonym">Dolichos pruriens</name>
    <dbReference type="NCBI Taxonomy" id="157652"/>
    <lineage>
        <taxon>Eukaryota</taxon>
        <taxon>Viridiplantae</taxon>
        <taxon>Streptophyta</taxon>
        <taxon>Embryophyta</taxon>
        <taxon>Tracheophyta</taxon>
        <taxon>Spermatophyta</taxon>
        <taxon>Magnoliopsida</taxon>
        <taxon>eudicotyledons</taxon>
        <taxon>Gunneridae</taxon>
        <taxon>Pentapetalae</taxon>
        <taxon>rosids</taxon>
        <taxon>fabids</taxon>
        <taxon>Fabales</taxon>
        <taxon>Fabaceae</taxon>
        <taxon>Papilionoideae</taxon>
        <taxon>50 kb inversion clade</taxon>
        <taxon>NPAAA clade</taxon>
        <taxon>indigoferoid/millettioid clade</taxon>
        <taxon>Phaseoleae</taxon>
        <taxon>Mucuna</taxon>
    </lineage>
</organism>